<comment type="subcellular location">
    <subcellularLocation>
        <location evidence="1">Mitochondrion</location>
    </subcellularLocation>
</comment>
<dbReference type="Proteomes" id="UP000095751">
    <property type="component" value="Unassembled WGS sequence"/>
</dbReference>
<reference evidence="4 5" key="1">
    <citation type="submission" date="2016-09" db="EMBL/GenBank/DDBJ databases">
        <title>Extensive genetic diversity and differential bi-allelic expression allows diatom success in the polar Southern Ocean.</title>
        <authorList>
            <consortium name="DOE Joint Genome Institute"/>
            <person name="Mock T."/>
            <person name="Otillar R.P."/>
            <person name="Strauss J."/>
            <person name="Dupont C."/>
            <person name="Frickenhaus S."/>
            <person name="Maumus F."/>
            <person name="Mcmullan M."/>
            <person name="Sanges R."/>
            <person name="Schmutz J."/>
            <person name="Toseland A."/>
            <person name="Valas R."/>
            <person name="Veluchamy A."/>
            <person name="Ward B.J."/>
            <person name="Allen A."/>
            <person name="Barry K."/>
            <person name="Falciatore A."/>
            <person name="Ferrante M."/>
            <person name="Fortunato A.E."/>
            <person name="Gloeckner G."/>
            <person name="Gruber A."/>
            <person name="Hipkin R."/>
            <person name="Janech M."/>
            <person name="Kroth P."/>
            <person name="Leese F."/>
            <person name="Lindquist E."/>
            <person name="Lyon B.R."/>
            <person name="Martin J."/>
            <person name="Mayer C."/>
            <person name="Parker M."/>
            <person name="Quesneville H."/>
            <person name="Raymond J."/>
            <person name="Uhlig C."/>
            <person name="Valentin K.U."/>
            <person name="Worden A.Z."/>
            <person name="Armbrust E.V."/>
            <person name="Bowler C."/>
            <person name="Green B."/>
            <person name="Moulton V."/>
            <person name="Van Oosterhout C."/>
            <person name="Grigoriev I."/>
        </authorList>
    </citation>
    <scope>NUCLEOTIDE SEQUENCE [LARGE SCALE GENOMIC DNA]</scope>
    <source>
        <strain evidence="4 5">CCMP1102</strain>
    </source>
</reference>
<evidence type="ECO:0000256" key="2">
    <source>
        <dbReference type="ARBA" id="ARBA00023128"/>
    </source>
</evidence>
<dbReference type="Gene3D" id="1.10.442.10">
    <property type="entry name" value="Cytochrome c oxidase subunit IV"/>
    <property type="match status" value="1"/>
</dbReference>
<dbReference type="KEGG" id="fcy:FRACYDRAFT_261870"/>
<keyword evidence="3" id="KW-0472">Membrane</keyword>
<dbReference type="InterPro" id="IPR004203">
    <property type="entry name" value="Cyt_c_oxidase_su4_fam"/>
</dbReference>
<evidence type="ECO:0000256" key="1">
    <source>
        <dbReference type="ARBA" id="ARBA00004173"/>
    </source>
</evidence>
<dbReference type="OrthoDB" id="35401at2759"/>
<dbReference type="GO" id="GO:0006123">
    <property type="term" value="P:mitochondrial electron transport, cytochrome c to oxygen"/>
    <property type="evidence" value="ECO:0007669"/>
    <property type="project" value="InterPro"/>
</dbReference>
<dbReference type="Pfam" id="PF02936">
    <property type="entry name" value="COX4"/>
    <property type="match status" value="1"/>
</dbReference>
<evidence type="ECO:0000256" key="3">
    <source>
        <dbReference type="SAM" id="Phobius"/>
    </source>
</evidence>
<keyword evidence="3" id="KW-1133">Transmembrane helix</keyword>
<evidence type="ECO:0000313" key="4">
    <source>
        <dbReference type="EMBL" id="OEU15858.1"/>
    </source>
</evidence>
<dbReference type="GO" id="GO:0045277">
    <property type="term" value="C:respiratory chain complex IV"/>
    <property type="evidence" value="ECO:0007669"/>
    <property type="project" value="InterPro"/>
</dbReference>
<evidence type="ECO:0000313" key="5">
    <source>
        <dbReference type="Proteomes" id="UP000095751"/>
    </source>
</evidence>
<keyword evidence="5" id="KW-1185">Reference proteome</keyword>
<dbReference type="InParanoid" id="A0A1E7FCF3"/>
<organism evidence="4 5">
    <name type="scientific">Fragilariopsis cylindrus CCMP1102</name>
    <dbReference type="NCBI Taxonomy" id="635003"/>
    <lineage>
        <taxon>Eukaryota</taxon>
        <taxon>Sar</taxon>
        <taxon>Stramenopiles</taxon>
        <taxon>Ochrophyta</taxon>
        <taxon>Bacillariophyta</taxon>
        <taxon>Bacillariophyceae</taxon>
        <taxon>Bacillariophycidae</taxon>
        <taxon>Bacillariales</taxon>
        <taxon>Bacillariaceae</taxon>
        <taxon>Fragilariopsis</taxon>
    </lineage>
</organism>
<gene>
    <name evidence="4" type="ORF">FRACYDRAFT_261870</name>
</gene>
<dbReference type="GO" id="GO:0005739">
    <property type="term" value="C:mitochondrion"/>
    <property type="evidence" value="ECO:0007669"/>
    <property type="project" value="UniProtKB-SubCell"/>
</dbReference>
<accession>A0A1E7FCF3</accession>
<keyword evidence="3" id="KW-0812">Transmembrane</keyword>
<dbReference type="AlphaFoldDB" id="A0A1E7FCF3"/>
<proteinExistence type="predicted"/>
<dbReference type="EMBL" id="KV784359">
    <property type="protein sequence ID" value="OEU15858.1"/>
    <property type="molecule type" value="Genomic_DNA"/>
</dbReference>
<dbReference type="InterPro" id="IPR036639">
    <property type="entry name" value="Cyt_c_oxidase_su4_sf"/>
</dbReference>
<keyword evidence="2" id="KW-0496">Mitochondrion</keyword>
<protein>
    <submittedName>
        <fullName evidence="4">Uncharacterized protein</fullName>
    </submittedName>
</protein>
<feature type="transmembrane region" description="Helical" evidence="3">
    <location>
        <begin position="43"/>
        <end position="62"/>
    </location>
</feature>
<name>A0A1E7FCF3_9STRA</name>
<sequence length="106" mass="11593">MGLTVWYEPPPGAPRSNLNRGGYYVESARTPAFITKLSKARPITIIPVAVCTIAAFCFVPLMGQKGLPSTMSPEHVAAQRAYMRYHNMNPIFGISSKRARAADPDP</sequence>
<dbReference type="SUPFAM" id="SSF81406">
    <property type="entry name" value="Mitochondrial cytochrome c oxidase subunit IV"/>
    <property type="match status" value="1"/>
</dbReference>